<dbReference type="Gene3D" id="3.90.1340.10">
    <property type="entry name" value="Phage tail collar domain"/>
    <property type="match status" value="1"/>
</dbReference>
<evidence type="ECO:0000259" key="2">
    <source>
        <dbReference type="Pfam" id="PF07484"/>
    </source>
</evidence>
<dbReference type="Pfam" id="PF07484">
    <property type="entry name" value="Collar"/>
    <property type="match status" value="1"/>
</dbReference>
<gene>
    <name evidence="3" type="ORF">P7680_18095</name>
</gene>
<reference evidence="3 4" key="1">
    <citation type="submission" date="2023-03" db="EMBL/GenBank/DDBJ databases">
        <title>Strain FZY0004 represents a novel species in the genus Thalassospira isolated from seawater.</title>
        <authorList>
            <person name="Fu Z.-Y."/>
        </authorList>
    </citation>
    <scope>NUCLEOTIDE SEQUENCE [LARGE SCALE GENOMIC DNA]</scope>
    <source>
        <strain evidence="3 4">FZY0004</strain>
    </source>
</reference>
<dbReference type="RefSeq" id="WP_181846507.1">
    <property type="nucleotide sequence ID" value="NZ_JARSBO010000009.1"/>
</dbReference>
<protein>
    <submittedName>
        <fullName evidence="3">Tail fiber protein</fullName>
    </submittedName>
</protein>
<evidence type="ECO:0000256" key="1">
    <source>
        <dbReference type="SAM" id="SignalP"/>
    </source>
</evidence>
<dbReference type="EMBL" id="JARSBO010000009">
    <property type="protein sequence ID" value="MDG4720921.1"/>
    <property type="molecule type" value="Genomic_DNA"/>
</dbReference>
<keyword evidence="1" id="KW-0732">Signal</keyword>
<evidence type="ECO:0000313" key="3">
    <source>
        <dbReference type="EMBL" id="MDG4720921.1"/>
    </source>
</evidence>
<organism evidence="3 4">
    <name type="scientific">Thalassospira aquimaris</name>
    <dbReference type="NCBI Taxonomy" id="3037796"/>
    <lineage>
        <taxon>Bacteria</taxon>
        <taxon>Pseudomonadati</taxon>
        <taxon>Pseudomonadota</taxon>
        <taxon>Alphaproteobacteria</taxon>
        <taxon>Rhodospirillales</taxon>
        <taxon>Thalassospiraceae</taxon>
        <taxon>Thalassospira</taxon>
    </lineage>
</organism>
<dbReference type="SUPFAM" id="SSF88874">
    <property type="entry name" value="Receptor-binding domain of short tail fibre protein gp12"/>
    <property type="match status" value="1"/>
</dbReference>
<dbReference type="InterPro" id="IPR037053">
    <property type="entry name" value="Phage_tail_collar_dom_sf"/>
</dbReference>
<evidence type="ECO:0000313" key="4">
    <source>
        <dbReference type="Proteomes" id="UP001529180"/>
    </source>
</evidence>
<accession>A0ABT6GFX6</accession>
<feature type="domain" description="Phage tail collar" evidence="2">
    <location>
        <begin position="36"/>
        <end position="93"/>
    </location>
</feature>
<dbReference type="Proteomes" id="UP001529180">
    <property type="component" value="Unassembled WGS sequence"/>
</dbReference>
<keyword evidence="4" id="KW-1185">Reference proteome</keyword>
<name>A0ABT6GFX6_9PROT</name>
<comment type="caution">
    <text evidence="3">The sequence shown here is derived from an EMBL/GenBank/DDBJ whole genome shotgun (WGS) entry which is preliminary data.</text>
</comment>
<feature type="chain" id="PRO_5045564842" evidence="1">
    <location>
        <begin position="24"/>
        <end position="226"/>
    </location>
</feature>
<proteinExistence type="predicted"/>
<sequence length="226" mass="22994">MKTKMAACLAAGLAILTTMTIQSDEAKACNDNGYIGSICWTANKFCPEGYVRADGTSYPYQQFQALLALYGNTYGGSPSQNTFAVPNLMGREPVGTGTGPGLTPRAAGYPVNGDESSLVATPSHNHGVALSVDSGISVAVQDQPGTERTPGGNVPAAPQAATAQMYANSTNAVMADGSVSANIAGQNVYSGATPASGQAQPIPVLGPQLVMLACVNYSGTFPVNPN</sequence>
<feature type="signal peptide" evidence="1">
    <location>
        <begin position="1"/>
        <end position="23"/>
    </location>
</feature>
<dbReference type="InterPro" id="IPR011083">
    <property type="entry name" value="Phage_tail_collar_dom"/>
</dbReference>